<dbReference type="EMBL" id="CAJEWN010000015">
    <property type="protein sequence ID" value="CAD2134825.1"/>
    <property type="molecule type" value="Genomic_DNA"/>
</dbReference>
<evidence type="ECO:0000259" key="6">
    <source>
        <dbReference type="PROSITE" id="PS01180"/>
    </source>
</evidence>
<feature type="transmembrane region" description="Helical" evidence="5">
    <location>
        <begin position="1092"/>
        <end position="1113"/>
    </location>
</feature>
<feature type="transmembrane region" description="Helical" evidence="5">
    <location>
        <begin position="209"/>
        <end position="231"/>
    </location>
</feature>
<dbReference type="SMART" id="SM00192">
    <property type="entry name" value="LDLa"/>
    <property type="match status" value="1"/>
</dbReference>
<dbReference type="InterPro" id="IPR035914">
    <property type="entry name" value="Sperma_CUB_dom_sf"/>
</dbReference>
<feature type="compositionally biased region" description="Polar residues" evidence="4">
    <location>
        <begin position="1154"/>
        <end position="1168"/>
    </location>
</feature>
<keyword evidence="1" id="KW-1015">Disulfide bond</keyword>
<feature type="domain" description="CUB" evidence="6">
    <location>
        <begin position="765"/>
        <end position="892"/>
    </location>
</feature>
<gene>
    <name evidence="7" type="ORF">MENT_LOCUS4525</name>
</gene>
<evidence type="ECO:0000256" key="3">
    <source>
        <dbReference type="SAM" id="Coils"/>
    </source>
</evidence>
<feature type="region of interest" description="Disordered" evidence="4">
    <location>
        <begin position="1123"/>
        <end position="1181"/>
    </location>
</feature>
<dbReference type="InterPro" id="IPR002172">
    <property type="entry name" value="LDrepeatLR_classA_rpt"/>
</dbReference>
<dbReference type="Proteomes" id="UP000580250">
    <property type="component" value="Unassembled WGS sequence"/>
</dbReference>
<protein>
    <recommendedName>
        <fullName evidence="6">CUB domain-containing protein</fullName>
    </recommendedName>
</protein>
<keyword evidence="3" id="KW-0175">Coiled coil</keyword>
<organism evidence="7 8">
    <name type="scientific">Meloidogyne enterolobii</name>
    <name type="common">Root-knot nematode worm</name>
    <name type="synonym">Meloidogyne mayaguensis</name>
    <dbReference type="NCBI Taxonomy" id="390850"/>
    <lineage>
        <taxon>Eukaryota</taxon>
        <taxon>Metazoa</taxon>
        <taxon>Ecdysozoa</taxon>
        <taxon>Nematoda</taxon>
        <taxon>Chromadorea</taxon>
        <taxon>Rhabditida</taxon>
        <taxon>Tylenchina</taxon>
        <taxon>Tylenchomorpha</taxon>
        <taxon>Tylenchoidea</taxon>
        <taxon>Meloidogynidae</taxon>
        <taxon>Meloidogyninae</taxon>
        <taxon>Meloidogyne</taxon>
    </lineage>
</organism>
<proteinExistence type="predicted"/>
<evidence type="ECO:0000256" key="4">
    <source>
        <dbReference type="SAM" id="MobiDB-lite"/>
    </source>
</evidence>
<evidence type="ECO:0000313" key="8">
    <source>
        <dbReference type="Proteomes" id="UP000580250"/>
    </source>
</evidence>
<dbReference type="PANTHER" id="PTHR47537:SF6">
    <property type="entry name" value="CUB DOMAIN-CONTAINING PROTEIN"/>
    <property type="match status" value="1"/>
</dbReference>
<accession>A0A6V7TXJ3</accession>
<dbReference type="PROSITE" id="PS01180">
    <property type="entry name" value="CUB"/>
    <property type="match status" value="4"/>
</dbReference>
<dbReference type="GO" id="GO:0005886">
    <property type="term" value="C:plasma membrane"/>
    <property type="evidence" value="ECO:0007669"/>
    <property type="project" value="TreeGrafter"/>
</dbReference>
<dbReference type="PROSITE" id="PS50068">
    <property type="entry name" value="LDLRA_2"/>
    <property type="match status" value="1"/>
</dbReference>
<comment type="caution">
    <text evidence="2">Lacks conserved residue(s) required for the propagation of feature annotation.</text>
</comment>
<feature type="compositionally biased region" description="Basic residues" evidence="4">
    <location>
        <begin position="1129"/>
        <end position="1152"/>
    </location>
</feature>
<feature type="domain" description="CUB" evidence="6">
    <location>
        <begin position="437"/>
        <end position="555"/>
    </location>
</feature>
<sequence>MSNAASSSNTSQLCPAEIRQVSSTIGHHQQKHVNIPVTTVIRAVPHQPRPLPSSAISPYSLSQSFSLQPLLQGSESLVLESSAVRTGHNRIHQNIVGTSSSYTSSSKKCSLEGVGYMTTNAKLLPPSTEQSGNGMLLLADQQQEKEQQEQTNSGLQEREKILNNAKILSGGVSLNSAPGDVQPEAIVISANSSLQGEDCPFCRSLDCEIIFALLFTLIVGLILLFILVFWLREFTDCDHLFDASLRQGHFSLPIFPKEAITDFKAPDINDDIENEESDIREQDNDNKITRSPFVTISIDDSNEIEDNERAVHYQSLPDDIQCIYTFMAKPRERVRLQFTSFQLAGTANHCESEYVDVYSELEDPTEDLLSANLDARYCGTVAPNVRISLHQVLVLVLHSRIGRRRGDPFVLAGTFEFIPEAQFVPGIPFGPSDGKGCAFLIESSNRNQGTILSPTYPGAYPSNFHCVYLLKGKQGERIRLYFKDFDVYFGGEHCPYDSLTIYDGDTNSEPILRKLCGLQQRLELFSFGTTLLLEFNTTEPPKNDMRGFAIDYEFSTRFVDIVRLIGPQRRISHIRGSECDIRVRSNRESVHYIQSPNFPEMFPLNTTCTYVLDGLQSDQNLEKVLLHFEAVAMSPSTASIGNKLPLSSALAPNTSKSMEHSPSGNDDCNNGAFVGIATTASSIKSALTNSEESSYDAILCDTLSQGNNPSFVSQGPRIVLVFSSMEQSHDTSNKSSTNPRGFRARVEFKTDFGIAGESIGGSNRCAFRFHDPTGSFNSPRYPANYPLDTECTYHIVHASTQQHIAGISDKQILLHFKQFALFEDKECNDWLKIFDVFYESDGTETLRLQAQHCWNVFPGPTISSFGAHEMRVVFHSDGFGTANGFDAHYEIRDAFEEEVPHRKDKRHCGELIQANEELTTGHFESPGYPVKYGTNKQCDWEIRVRSGHQVLLRPNAFNIEGQMTDEKIDCMSAVFRVHLDMQNRSRDLQLCGENIQMIPPIVSPSNSIRMSFLTSPDKVNGLQGFNFSWTEVRRVQSDSECTGEQFYLCSYSRLCIDAQLRCNGEDNCGENDDSDEAHCSRIDNLTDMRTIVVAYIVSGVIFLFIFSFFCILFKSKLKRKNHAREDLRRKSHRRRKRQKSGHRGTSVHHRYPHQSGSRLAGETNTTRTPRLRQPFRQSKPKQTILDKHRLSGAVTMITRLSEDESLHLPMYDNHHQVIHDHLPKLSPTLEEQPYSLAINGTNAVMTPEQNIEGNVKIFYG</sequence>
<comment type="caution">
    <text evidence="7">The sequence shown here is derived from an EMBL/GenBank/DDBJ whole genome shotgun (WGS) entry which is preliminary data.</text>
</comment>
<evidence type="ECO:0000256" key="1">
    <source>
        <dbReference type="ARBA" id="ARBA00023157"/>
    </source>
</evidence>
<dbReference type="InterPro" id="IPR053207">
    <property type="entry name" value="Non-NMDA_GluR_Accessory"/>
</dbReference>
<keyword evidence="5" id="KW-1133">Transmembrane helix</keyword>
<name>A0A6V7TXJ3_MELEN</name>
<evidence type="ECO:0000256" key="2">
    <source>
        <dbReference type="PROSITE-ProRule" id="PRU00124"/>
    </source>
</evidence>
<dbReference type="InterPro" id="IPR000859">
    <property type="entry name" value="CUB_dom"/>
</dbReference>
<dbReference type="SUPFAM" id="SSF49854">
    <property type="entry name" value="Spermadhesin, CUB domain"/>
    <property type="match status" value="5"/>
</dbReference>
<keyword evidence="5" id="KW-0472">Membrane</keyword>
<dbReference type="OrthoDB" id="6022136at2759"/>
<dbReference type="Gene3D" id="2.60.120.290">
    <property type="entry name" value="Spermadhesin, CUB domain"/>
    <property type="match status" value="5"/>
</dbReference>
<dbReference type="PANTHER" id="PTHR47537">
    <property type="entry name" value="CUBILIN"/>
    <property type="match status" value="1"/>
</dbReference>
<dbReference type="CDD" id="cd00112">
    <property type="entry name" value="LDLa"/>
    <property type="match status" value="1"/>
</dbReference>
<dbReference type="Pfam" id="PF00431">
    <property type="entry name" value="CUB"/>
    <property type="match status" value="4"/>
</dbReference>
<evidence type="ECO:0000256" key="5">
    <source>
        <dbReference type="SAM" id="Phobius"/>
    </source>
</evidence>
<reference evidence="7 8" key="1">
    <citation type="submission" date="2020-08" db="EMBL/GenBank/DDBJ databases">
        <authorList>
            <person name="Koutsovoulos G."/>
            <person name="Danchin GJ E."/>
        </authorList>
    </citation>
    <scope>NUCLEOTIDE SEQUENCE [LARGE SCALE GENOMIC DNA]</scope>
</reference>
<keyword evidence="5" id="KW-0812">Transmembrane</keyword>
<dbReference type="SMART" id="SM00042">
    <property type="entry name" value="CUB"/>
    <property type="match status" value="4"/>
</dbReference>
<evidence type="ECO:0000313" key="7">
    <source>
        <dbReference type="EMBL" id="CAD2134825.1"/>
    </source>
</evidence>
<feature type="domain" description="CUB" evidence="6">
    <location>
        <begin position="908"/>
        <end position="1032"/>
    </location>
</feature>
<feature type="domain" description="CUB" evidence="6">
    <location>
        <begin position="300"/>
        <end position="416"/>
    </location>
</feature>
<dbReference type="AlphaFoldDB" id="A0A6V7TXJ3"/>
<feature type="coiled-coil region" evidence="3">
    <location>
        <begin position="138"/>
        <end position="165"/>
    </location>
</feature>
<dbReference type="CDD" id="cd00041">
    <property type="entry name" value="CUB"/>
    <property type="match status" value="4"/>
</dbReference>